<dbReference type="AlphaFoldDB" id="A0A9D4JBZ7"/>
<comment type="subunit">
    <text evidence="4">Interacts with COX5B; this interaction may contribute to localize PYROXD2 to the inner face of the inner mitochondrial membrane.</text>
</comment>
<sequence length="580" mass="63506">MLPISYRTRSGCVFALGRYFSTKPGVNGKQLKSSYDAIVIGGGHNGLVSAAYLQKSGLNVCVLERRHVIGGAAVTEEIVPGYKFSRASYVLSLLRPQIYQDLELKKYGLKVYLRDPNAYTPLIEPQTVNGQEVKSLTLGRDASKNREQIAQFSKKDAQKYGEFEAMLERIVDAMDPILDKAPLDMSTPWKQQSMGEKMGFLRNARNLFKSASKLGTDSLAFYELMTAPASKVLEKWFESEPLKATLATDAVIGAMISPDTPGSGYVLLHHVMGEIEGVKGAWGYVEGGMGAVSQAIANCAMDRGASVFTNKPVRTILTKNNEASGVVLEDGTEIRSKVILSNATPKVTFLDLLPQNVLPEGMMSELKQLNYESPVTKINVAVNKIPNFKADPNSSSNAVMPHHRCTIHLNCEDSKNIGEAYFKAQMGTYSKRPMIELTIPSSLDPTLAPPGHHVVLLFTQYTPYTLADGRTWSEEERNTYADIVFDCIEDYAPGFKDSVVGRDILTPPDLERVFGLTGGNIFHGAMSLDQLYMSRPMPAMCNYRSPVRGLYLCGSGAHPGGGVMGSPGRLAAMMVLKDRK</sequence>
<proteinExistence type="inferred from homology"/>
<reference evidence="7" key="1">
    <citation type="journal article" date="2019" name="bioRxiv">
        <title>The Genome of the Zebra Mussel, Dreissena polymorpha: A Resource for Invasive Species Research.</title>
        <authorList>
            <person name="McCartney M.A."/>
            <person name="Auch B."/>
            <person name="Kono T."/>
            <person name="Mallez S."/>
            <person name="Zhang Y."/>
            <person name="Obille A."/>
            <person name="Becker A."/>
            <person name="Abrahante J.E."/>
            <person name="Garbe J."/>
            <person name="Badalamenti J.P."/>
            <person name="Herman A."/>
            <person name="Mangelson H."/>
            <person name="Liachko I."/>
            <person name="Sullivan S."/>
            <person name="Sone E.D."/>
            <person name="Koren S."/>
            <person name="Silverstein K.A.T."/>
            <person name="Beckman K.B."/>
            <person name="Gohl D.M."/>
        </authorList>
    </citation>
    <scope>NUCLEOTIDE SEQUENCE</scope>
    <source>
        <strain evidence="7">Duluth1</strain>
        <tissue evidence="7">Whole animal</tissue>
    </source>
</reference>
<organism evidence="7 8">
    <name type="scientific">Dreissena polymorpha</name>
    <name type="common">Zebra mussel</name>
    <name type="synonym">Mytilus polymorpha</name>
    <dbReference type="NCBI Taxonomy" id="45954"/>
    <lineage>
        <taxon>Eukaryota</taxon>
        <taxon>Metazoa</taxon>
        <taxon>Spiralia</taxon>
        <taxon>Lophotrochozoa</taxon>
        <taxon>Mollusca</taxon>
        <taxon>Bivalvia</taxon>
        <taxon>Autobranchia</taxon>
        <taxon>Heteroconchia</taxon>
        <taxon>Euheterodonta</taxon>
        <taxon>Imparidentia</taxon>
        <taxon>Neoheterodontei</taxon>
        <taxon>Myida</taxon>
        <taxon>Dreissenoidea</taxon>
        <taxon>Dreissenidae</taxon>
        <taxon>Dreissena</taxon>
    </lineage>
</organism>
<feature type="domain" description="Amine oxidase" evidence="6">
    <location>
        <begin position="46"/>
        <end position="457"/>
    </location>
</feature>
<dbReference type="InterPro" id="IPR036188">
    <property type="entry name" value="FAD/NAD-bd_sf"/>
</dbReference>
<evidence type="ECO:0000256" key="1">
    <source>
        <dbReference type="ARBA" id="ARBA00004305"/>
    </source>
</evidence>
<evidence type="ECO:0000313" key="8">
    <source>
        <dbReference type="Proteomes" id="UP000828390"/>
    </source>
</evidence>
<evidence type="ECO:0000256" key="5">
    <source>
        <dbReference type="ARBA" id="ARBA00040298"/>
    </source>
</evidence>
<evidence type="ECO:0000259" key="6">
    <source>
        <dbReference type="Pfam" id="PF01593"/>
    </source>
</evidence>
<comment type="subcellular location">
    <subcellularLocation>
        <location evidence="1">Mitochondrion matrix</location>
    </subcellularLocation>
</comment>
<gene>
    <name evidence="7" type="ORF">DPMN_156590</name>
</gene>
<reference evidence="7" key="2">
    <citation type="submission" date="2020-11" db="EMBL/GenBank/DDBJ databases">
        <authorList>
            <person name="McCartney M.A."/>
            <person name="Auch B."/>
            <person name="Kono T."/>
            <person name="Mallez S."/>
            <person name="Becker A."/>
            <person name="Gohl D.M."/>
            <person name="Silverstein K.A.T."/>
            <person name="Koren S."/>
            <person name="Bechman K.B."/>
            <person name="Herman A."/>
            <person name="Abrahante J.E."/>
            <person name="Garbe J."/>
        </authorList>
    </citation>
    <scope>NUCLEOTIDE SEQUENCE</scope>
    <source>
        <strain evidence="7">Duluth1</strain>
        <tissue evidence="7">Whole animal</tissue>
    </source>
</reference>
<dbReference type="GO" id="GO:0005759">
    <property type="term" value="C:mitochondrial matrix"/>
    <property type="evidence" value="ECO:0007669"/>
    <property type="project" value="UniProtKB-SubCell"/>
</dbReference>
<dbReference type="SUPFAM" id="SSF51905">
    <property type="entry name" value="FAD/NAD(P)-binding domain"/>
    <property type="match status" value="1"/>
</dbReference>
<dbReference type="OrthoDB" id="7777654at2759"/>
<dbReference type="Pfam" id="PF01593">
    <property type="entry name" value="Amino_oxidase"/>
    <property type="match status" value="1"/>
</dbReference>
<dbReference type="InterPro" id="IPR002937">
    <property type="entry name" value="Amino_oxidase"/>
</dbReference>
<evidence type="ECO:0000313" key="7">
    <source>
        <dbReference type="EMBL" id="KAH3802893.1"/>
    </source>
</evidence>
<dbReference type="PANTHER" id="PTHR10668:SF103">
    <property type="entry name" value="PYRIDINE NUCLEOTIDE-DISULFIDE OXIDOREDUCTASE DOMAIN-CONTAINING PROTEIN 2"/>
    <property type="match status" value="1"/>
</dbReference>
<comment type="function">
    <text evidence="3">Probable oxidoreductase that may play a role as regulator of mitochondrial function.</text>
</comment>
<dbReference type="Gene3D" id="3.50.50.60">
    <property type="entry name" value="FAD/NAD(P)-binding domain"/>
    <property type="match status" value="2"/>
</dbReference>
<dbReference type="Proteomes" id="UP000828390">
    <property type="component" value="Unassembled WGS sequence"/>
</dbReference>
<protein>
    <recommendedName>
        <fullName evidence="5">Pyridine nucleotide-disulfide oxidoreductase domain-containing protein 2</fullName>
    </recommendedName>
</protein>
<dbReference type="EMBL" id="JAIWYP010000007">
    <property type="protein sequence ID" value="KAH3802893.1"/>
    <property type="molecule type" value="Genomic_DNA"/>
</dbReference>
<dbReference type="GO" id="GO:0016491">
    <property type="term" value="F:oxidoreductase activity"/>
    <property type="evidence" value="ECO:0007669"/>
    <property type="project" value="InterPro"/>
</dbReference>
<comment type="caution">
    <text evidence="7">The sequence shown here is derived from an EMBL/GenBank/DDBJ whole genome shotgun (WGS) entry which is preliminary data.</text>
</comment>
<dbReference type="PANTHER" id="PTHR10668">
    <property type="entry name" value="PHYTOENE DEHYDROGENASE"/>
    <property type="match status" value="1"/>
</dbReference>
<keyword evidence="8" id="KW-1185">Reference proteome</keyword>
<name>A0A9D4JBZ7_DREPO</name>
<evidence type="ECO:0000256" key="3">
    <source>
        <dbReference type="ARBA" id="ARBA00037217"/>
    </source>
</evidence>
<comment type="similarity">
    <text evidence="2">Belongs to the carotenoid/retinoid oxidoreductase family.</text>
</comment>
<evidence type="ECO:0000256" key="2">
    <source>
        <dbReference type="ARBA" id="ARBA00006046"/>
    </source>
</evidence>
<accession>A0A9D4JBZ7</accession>
<evidence type="ECO:0000256" key="4">
    <source>
        <dbReference type="ARBA" id="ARBA00038825"/>
    </source>
</evidence>